<name>A0A1H3GF94_9GAMM</name>
<dbReference type="AlphaFoldDB" id="A0A1H3GF94"/>
<keyword evidence="4 5" id="KW-0472">Membrane</keyword>
<sequence length="230" mass="26052">MSLWGIFFFIWTLVCYFFAKKLFIHTRKIYFSPIIIVPILSILSILTFQRTFQDYYSYTQYLVAMLGPITVAFAIPVFRYRTMIRKYFKVLIITSSISMLIGILSSWCLANLLNIEQIVKNSLLARSISIPFALILTEKIDGSISLIPLFTVITGLVGMLFGDLFLMWMRYPHRIAYGAAFGNAAHAMGIARAQQRHSEEGVVASLSMIISGIIMVLFAPPVIALIKMLL</sequence>
<comment type="subcellular location">
    <subcellularLocation>
        <location evidence="1">Membrane</location>
        <topology evidence="1">Multi-pass membrane protein</topology>
    </subcellularLocation>
</comment>
<reference evidence="7" key="1">
    <citation type="submission" date="2016-10" db="EMBL/GenBank/DDBJ databases">
        <authorList>
            <person name="Varghese N."/>
            <person name="Submissions S."/>
        </authorList>
    </citation>
    <scope>NUCLEOTIDE SEQUENCE [LARGE SCALE GENOMIC DNA]</scope>
    <source>
        <strain evidence="7">ANC 5109</strain>
    </source>
</reference>
<feature type="transmembrane region" description="Helical" evidence="5">
    <location>
        <begin position="203"/>
        <end position="226"/>
    </location>
</feature>
<evidence type="ECO:0000256" key="3">
    <source>
        <dbReference type="ARBA" id="ARBA00022989"/>
    </source>
</evidence>
<keyword evidence="3 5" id="KW-1133">Transmembrane helix</keyword>
<feature type="transmembrane region" description="Helical" evidence="5">
    <location>
        <begin position="90"/>
        <end position="112"/>
    </location>
</feature>
<dbReference type="STRING" id="595670.SAMN05421643_102140"/>
<evidence type="ECO:0000313" key="7">
    <source>
        <dbReference type="Proteomes" id="UP000199035"/>
    </source>
</evidence>
<protein>
    <submittedName>
        <fullName evidence="6">Putative effector of murein hydrolase</fullName>
    </submittedName>
</protein>
<evidence type="ECO:0000313" key="6">
    <source>
        <dbReference type="EMBL" id="SDY01318.1"/>
    </source>
</evidence>
<dbReference type="PANTHER" id="PTHR30249:SF16">
    <property type="entry name" value="INNER MEMBRANE PROTEIN"/>
    <property type="match status" value="1"/>
</dbReference>
<dbReference type="EMBL" id="FNPK01000002">
    <property type="protein sequence ID" value="SDY01318.1"/>
    <property type="molecule type" value="Genomic_DNA"/>
</dbReference>
<evidence type="ECO:0000256" key="1">
    <source>
        <dbReference type="ARBA" id="ARBA00004141"/>
    </source>
</evidence>
<accession>A0A1H3GF94</accession>
<evidence type="ECO:0000256" key="2">
    <source>
        <dbReference type="ARBA" id="ARBA00022692"/>
    </source>
</evidence>
<feature type="transmembrane region" description="Helical" evidence="5">
    <location>
        <begin position="30"/>
        <end position="52"/>
    </location>
</feature>
<keyword evidence="6" id="KW-0378">Hydrolase</keyword>
<proteinExistence type="predicted"/>
<feature type="transmembrane region" description="Helical" evidence="5">
    <location>
        <begin position="58"/>
        <end position="78"/>
    </location>
</feature>
<dbReference type="InterPro" id="IPR007300">
    <property type="entry name" value="CidB/LrgB"/>
</dbReference>
<evidence type="ECO:0000256" key="4">
    <source>
        <dbReference type="ARBA" id="ARBA00023136"/>
    </source>
</evidence>
<keyword evidence="7" id="KW-1185">Reference proteome</keyword>
<dbReference type="Proteomes" id="UP000199035">
    <property type="component" value="Unassembled WGS sequence"/>
</dbReference>
<dbReference type="Pfam" id="PF04172">
    <property type="entry name" value="LrgB"/>
    <property type="match status" value="1"/>
</dbReference>
<gene>
    <name evidence="6" type="ORF">SAMN05421643_102140</name>
</gene>
<dbReference type="GO" id="GO:0016787">
    <property type="term" value="F:hydrolase activity"/>
    <property type="evidence" value="ECO:0007669"/>
    <property type="project" value="UniProtKB-KW"/>
</dbReference>
<dbReference type="GO" id="GO:0016020">
    <property type="term" value="C:membrane"/>
    <property type="evidence" value="ECO:0007669"/>
    <property type="project" value="UniProtKB-SubCell"/>
</dbReference>
<feature type="transmembrane region" description="Helical" evidence="5">
    <location>
        <begin position="149"/>
        <end position="169"/>
    </location>
</feature>
<evidence type="ECO:0000256" key="5">
    <source>
        <dbReference type="SAM" id="Phobius"/>
    </source>
</evidence>
<organism evidence="6 7">
    <name type="scientific">Acinetobacter kyonggiensis</name>
    <dbReference type="NCBI Taxonomy" id="595670"/>
    <lineage>
        <taxon>Bacteria</taxon>
        <taxon>Pseudomonadati</taxon>
        <taxon>Pseudomonadota</taxon>
        <taxon>Gammaproteobacteria</taxon>
        <taxon>Moraxellales</taxon>
        <taxon>Moraxellaceae</taxon>
        <taxon>Acinetobacter</taxon>
    </lineage>
</organism>
<dbReference type="PANTHER" id="PTHR30249">
    <property type="entry name" value="PUTATIVE SEROTONIN TRANSPORTER"/>
    <property type="match status" value="1"/>
</dbReference>
<feature type="transmembrane region" description="Helical" evidence="5">
    <location>
        <begin position="6"/>
        <end position="23"/>
    </location>
</feature>
<keyword evidence="2 5" id="KW-0812">Transmembrane</keyword>